<dbReference type="Proteomes" id="UP000198512">
    <property type="component" value="Unassembled WGS sequence"/>
</dbReference>
<dbReference type="SMART" id="SM00421">
    <property type="entry name" value="HTH_LUXR"/>
    <property type="match status" value="1"/>
</dbReference>
<evidence type="ECO:0000313" key="7">
    <source>
        <dbReference type="EMBL" id="SER31780.1"/>
    </source>
</evidence>
<evidence type="ECO:0000256" key="3">
    <source>
        <dbReference type="PROSITE-ProRule" id="PRU00169"/>
    </source>
</evidence>
<proteinExistence type="predicted"/>
<dbReference type="InterPro" id="IPR036388">
    <property type="entry name" value="WH-like_DNA-bd_sf"/>
</dbReference>
<feature type="domain" description="Response regulatory" evidence="6">
    <location>
        <begin position="5"/>
        <end position="124"/>
    </location>
</feature>
<dbReference type="SUPFAM" id="SSF52172">
    <property type="entry name" value="CheY-like"/>
    <property type="match status" value="1"/>
</dbReference>
<dbReference type="CDD" id="cd06170">
    <property type="entry name" value="LuxR_C_like"/>
    <property type="match status" value="1"/>
</dbReference>
<dbReference type="InterPro" id="IPR039420">
    <property type="entry name" value="WalR-like"/>
</dbReference>
<gene>
    <name evidence="7" type="ORF">SAMN05216600_12237</name>
</gene>
<reference evidence="7 8" key="1">
    <citation type="submission" date="2016-10" db="EMBL/GenBank/DDBJ databases">
        <authorList>
            <person name="Varghese N."/>
            <person name="Submissions S."/>
        </authorList>
    </citation>
    <scope>NUCLEOTIDE SEQUENCE [LARGE SCALE GENOMIC DNA]</scope>
    <source>
        <strain evidence="7 8">CIP 109853</strain>
    </source>
</reference>
<dbReference type="InterPro" id="IPR011006">
    <property type="entry name" value="CheY-like_superfamily"/>
</dbReference>
<dbReference type="InterPro" id="IPR058245">
    <property type="entry name" value="NreC/VraR/RcsB-like_REC"/>
</dbReference>
<evidence type="ECO:0000256" key="1">
    <source>
        <dbReference type="ARBA" id="ARBA00022553"/>
    </source>
</evidence>
<evidence type="ECO:0000259" key="6">
    <source>
        <dbReference type="PROSITE" id="PS50110"/>
    </source>
</evidence>
<dbReference type="PROSITE" id="PS50110">
    <property type="entry name" value="RESPONSE_REGULATORY"/>
    <property type="match status" value="1"/>
</dbReference>
<evidence type="ECO:0000256" key="2">
    <source>
        <dbReference type="ARBA" id="ARBA00023125"/>
    </source>
</evidence>
<organism evidence="7 8">
    <name type="scientific">Pseudomonas cuatrocienegasensis</name>
    <dbReference type="NCBI Taxonomy" id="543360"/>
    <lineage>
        <taxon>Bacteria</taxon>
        <taxon>Pseudomonadati</taxon>
        <taxon>Pseudomonadota</taxon>
        <taxon>Gammaproteobacteria</taxon>
        <taxon>Pseudomonadales</taxon>
        <taxon>Pseudomonadaceae</taxon>
        <taxon>Pseudomonas</taxon>
    </lineage>
</organism>
<evidence type="ECO:0000313" key="8">
    <source>
        <dbReference type="Proteomes" id="UP000198512"/>
    </source>
</evidence>
<dbReference type="RefSeq" id="WP_069520174.1">
    <property type="nucleotide sequence ID" value="NZ_FOFP01000022.1"/>
</dbReference>
<dbReference type="SMART" id="SM00448">
    <property type="entry name" value="REC"/>
    <property type="match status" value="1"/>
</dbReference>
<dbReference type="Pfam" id="PF00072">
    <property type="entry name" value="Response_reg"/>
    <property type="match status" value="1"/>
</dbReference>
<dbReference type="SUPFAM" id="SSF46894">
    <property type="entry name" value="C-terminal effector domain of the bipartite response regulators"/>
    <property type="match status" value="1"/>
</dbReference>
<comment type="caution">
    <text evidence="7">The sequence shown here is derived from an EMBL/GenBank/DDBJ whole genome shotgun (WGS) entry which is preliminary data.</text>
</comment>
<feature type="region of interest" description="Disordered" evidence="4">
    <location>
        <begin position="124"/>
        <end position="147"/>
    </location>
</feature>
<dbReference type="CDD" id="cd17535">
    <property type="entry name" value="REC_NarL-like"/>
    <property type="match status" value="1"/>
</dbReference>
<sequence length="213" mass="23515">MPALKVVIADDHPIVLLGMSHMIQRDARFTLVGEAVSSSQLIELLHQHQPEIVITDFNMPGDEVYGDGLKMIEYIIRHFPAMQILVLTMLSNSLIASRLEALGVGVIQKNHMQEEIGQALSTLSKRRSYQPPTSPAPEADNPPQADTLFASLSPRELEVVRLLVAGMSVTDIARQLSRSKKTVSTQKIAAMRKLGVDSDIALLTYCIETKLFN</sequence>
<dbReference type="PROSITE" id="PS00622">
    <property type="entry name" value="HTH_LUXR_1"/>
    <property type="match status" value="1"/>
</dbReference>
<keyword evidence="8" id="KW-1185">Reference proteome</keyword>
<protein>
    <submittedName>
        <fullName evidence="7">Two-component system, NarL family, captular synthesis response regulator RcsB</fullName>
    </submittedName>
</protein>
<dbReference type="Pfam" id="PF00196">
    <property type="entry name" value="GerE"/>
    <property type="match status" value="1"/>
</dbReference>
<dbReference type="Gene3D" id="1.10.10.10">
    <property type="entry name" value="Winged helix-like DNA-binding domain superfamily/Winged helix DNA-binding domain"/>
    <property type="match status" value="1"/>
</dbReference>
<dbReference type="PANTHER" id="PTHR43214:SF17">
    <property type="entry name" value="TRANSCRIPTIONAL REGULATORY PROTEIN RCSB"/>
    <property type="match status" value="1"/>
</dbReference>
<dbReference type="PROSITE" id="PS50043">
    <property type="entry name" value="HTH_LUXR_2"/>
    <property type="match status" value="1"/>
</dbReference>
<dbReference type="EMBL" id="FOFP01000022">
    <property type="protein sequence ID" value="SER31780.1"/>
    <property type="molecule type" value="Genomic_DNA"/>
</dbReference>
<evidence type="ECO:0000259" key="5">
    <source>
        <dbReference type="PROSITE" id="PS50043"/>
    </source>
</evidence>
<dbReference type="InterPro" id="IPR001789">
    <property type="entry name" value="Sig_transdc_resp-reg_receiver"/>
</dbReference>
<feature type="modified residue" description="4-aspartylphosphate" evidence="3">
    <location>
        <position position="56"/>
    </location>
</feature>
<evidence type="ECO:0000256" key="4">
    <source>
        <dbReference type="SAM" id="MobiDB-lite"/>
    </source>
</evidence>
<keyword evidence="2" id="KW-0238">DNA-binding</keyword>
<accession>A0ABY1BPL3</accession>
<dbReference type="Gene3D" id="3.40.50.2300">
    <property type="match status" value="1"/>
</dbReference>
<feature type="domain" description="HTH luxR-type" evidence="5">
    <location>
        <begin position="145"/>
        <end position="210"/>
    </location>
</feature>
<keyword evidence="1 3" id="KW-0597">Phosphoprotein</keyword>
<dbReference type="PANTHER" id="PTHR43214">
    <property type="entry name" value="TWO-COMPONENT RESPONSE REGULATOR"/>
    <property type="match status" value="1"/>
</dbReference>
<name>A0ABY1BPL3_9PSED</name>
<dbReference type="InterPro" id="IPR000792">
    <property type="entry name" value="Tscrpt_reg_LuxR_C"/>
</dbReference>
<dbReference type="PRINTS" id="PR00038">
    <property type="entry name" value="HTHLUXR"/>
</dbReference>
<dbReference type="InterPro" id="IPR016032">
    <property type="entry name" value="Sig_transdc_resp-reg_C-effctor"/>
</dbReference>